<keyword evidence="1" id="KW-0812">Transmembrane</keyword>
<dbReference type="RefSeq" id="WP_151564651.1">
    <property type="nucleotide sequence ID" value="NZ_WBMT01000013.1"/>
</dbReference>
<dbReference type="Proteomes" id="UP000468735">
    <property type="component" value="Unassembled WGS sequence"/>
</dbReference>
<dbReference type="EMBL" id="WBMT01000013">
    <property type="protein sequence ID" value="KAB2345665.1"/>
    <property type="molecule type" value="Genomic_DNA"/>
</dbReference>
<name>A0A6H9YH98_9ACTN</name>
<evidence type="ECO:0000313" key="2">
    <source>
        <dbReference type="EMBL" id="KAB2345665.1"/>
    </source>
</evidence>
<evidence type="ECO:0000256" key="1">
    <source>
        <dbReference type="SAM" id="Phobius"/>
    </source>
</evidence>
<feature type="transmembrane region" description="Helical" evidence="1">
    <location>
        <begin position="180"/>
        <end position="201"/>
    </location>
</feature>
<feature type="transmembrane region" description="Helical" evidence="1">
    <location>
        <begin position="151"/>
        <end position="173"/>
    </location>
</feature>
<dbReference type="AlphaFoldDB" id="A0A6H9YH98"/>
<keyword evidence="1" id="KW-1133">Transmembrane helix</keyword>
<feature type="transmembrane region" description="Helical" evidence="1">
    <location>
        <begin position="20"/>
        <end position="41"/>
    </location>
</feature>
<comment type="caution">
    <text evidence="2">The sequence shown here is derived from an EMBL/GenBank/DDBJ whole genome shotgun (WGS) entry which is preliminary data.</text>
</comment>
<organism evidence="2 3">
    <name type="scientific">Actinomadura rudentiformis</name>
    <dbReference type="NCBI Taxonomy" id="359158"/>
    <lineage>
        <taxon>Bacteria</taxon>
        <taxon>Bacillati</taxon>
        <taxon>Actinomycetota</taxon>
        <taxon>Actinomycetes</taxon>
        <taxon>Streptosporangiales</taxon>
        <taxon>Thermomonosporaceae</taxon>
        <taxon>Actinomadura</taxon>
    </lineage>
</organism>
<reference evidence="2 3" key="1">
    <citation type="submission" date="2019-09" db="EMBL/GenBank/DDBJ databases">
        <title>Actinomadura physcomitrii sp. nov., a novel actinomycete isolated from moss [Physcomitrium sphaericum (Ludw) Fuernr].</title>
        <authorList>
            <person name="Zhuang X."/>
            <person name="Liu C."/>
        </authorList>
    </citation>
    <scope>NUCLEOTIDE SEQUENCE [LARGE SCALE GENOMIC DNA]</scope>
    <source>
        <strain evidence="2 3">HMC1</strain>
    </source>
</reference>
<feature type="transmembrane region" description="Helical" evidence="1">
    <location>
        <begin position="106"/>
        <end position="131"/>
    </location>
</feature>
<evidence type="ECO:0000313" key="3">
    <source>
        <dbReference type="Proteomes" id="UP000468735"/>
    </source>
</evidence>
<accession>A0A6H9YH98</accession>
<dbReference type="OrthoDB" id="5188656at2"/>
<protein>
    <submittedName>
        <fullName evidence="2">ABC transporter permease</fullName>
    </submittedName>
</protein>
<proteinExistence type="predicted"/>
<gene>
    <name evidence="2" type="ORF">F8566_27405</name>
</gene>
<feature type="transmembrane region" description="Helical" evidence="1">
    <location>
        <begin position="61"/>
        <end position="85"/>
    </location>
</feature>
<sequence>MNTAISAEWRKLCTVRSTRYILGSPLVALAAGSLVAVLMTADWDGSTATERATFPGADPAVLAVPFTQFCLAALGALVITSEYATGMIRTSLAAVPGRRRLLAAKAAVVASVAFVTGQTVAVAAFVLGGLITGDRPAPIAAWDSVPEGLAAAFGNGLSITVIGLIGLGFGAVLRSTAGAFVAVGAVLFVLPTVALMVFPSWGEDIASLLPAGLAPQLAGTADDPVLPPALALAVMLGYAVLALVTAASALTRRDA</sequence>
<keyword evidence="1" id="KW-0472">Membrane</keyword>
<keyword evidence="3" id="KW-1185">Reference proteome</keyword>
<feature type="transmembrane region" description="Helical" evidence="1">
    <location>
        <begin position="229"/>
        <end position="250"/>
    </location>
</feature>